<dbReference type="AlphaFoldDB" id="A0A4C1YYI0"/>
<comment type="caution">
    <text evidence="1">The sequence shown here is derived from an EMBL/GenBank/DDBJ whole genome shotgun (WGS) entry which is preliminary data.</text>
</comment>
<dbReference type="EMBL" id="BGZK01001516">
    <property type="protein sequence ID" value="GBP81541.1"/>
    <property type="molecule type" value="Genomic_DNA"/>
</dbReference>
<accession>A0A4C1YYI0</accession>
<organism evidence="1 2">
    <name type="scientific">Eumeta variegata</name>
    <name type="common">Bagworm moth</name>
    <name type="synonym">Eumeta japonica</name>
    <dbReference type="NCBI Taxonomy" id="151549"/>
    <lineage>
        <taxon>Eukaryota</taxon>
        <taxon>Metazoa</taxon>
        <taxon>Ecdysozoa</taxon>
        <taxon>Arthropoda</taxon>
        <taxon>Hexapoda</taxon>
        <taxon>Insecta</taxon>
        <taxon>Pterygota</taxon>
        <taxon>Neoptera</taxon>
        <taxon>Endopterygota</taxon>
        <taxon>Lepidoptera</taxon>
        <taxon>Glossata</taxon>
        <taxon>Ditrysia</taxon>
        <taxon>Tineoidea</taxon>
        <taxon>Psychidae</taxon>
        <taxon>Oiketicinae</taxon>
        <taxon>Eumeta</taxon>
    </lineage>
</organism>
<keyword evidence="2" id="KW-1185">Reference proteome</keyword>
<proteinExistence type="predicted"/>
<dbReference type="OrthoDB" id="8196546at2759"/>
<reference evidence="1 2" key="1">
    <citation type="journal article" date="2019" name="Commun. Biol.">
        <title>The bagworm genome reveals a unique fibroin gene that provides high tensile strength.</title>
        <authorList>
            <person name="Kono N."/>
            <person name="Nakamura H."/>
            <person name="Ohtoshi R."/>
            <person name="Tomita M."/>
            <person name="Numata K."/>
            <person name="Arakawa K."/>
        </authorList>
    </citation>
    <scope>NUCLEOTIDE SEQUENCE [LARGE SCALE GENOMIC DNA]</scope>
</reference>
<dbReference type="Proteomes" id="UP000299102">
    <property type="component" value="Unassembled WGS sequence"/>
</dbReference>
<dbReference type="STRING" id="151549.A0A4C1YYI0"/>
<protein>
    <submittedName>
        <fullName evidence="1">Uncharacterized protein</fullName>
    </submittedName>
</protein>
<evidence type="ECO:0000313" key="1">
    <source>
        <dbReference type="EMBL" id="GBP81541.1"/>
    </source>
</evidence>
<evidence type="ECO:0000313" key="2">
    <source>
        <dbReference type="Proteomes" id="UP000299102"/>
    </source>
</evidence>
<sequence>MNFNCILIPTLECERQKKNENRINAVKMRSLRGICGMSGKDRCRNRDGRERCALKADVVTRVKRSMLQCFGHLERMDESRLTKQIYRANVCDEKFGKGRPRKCYADHIGGIFNKKAIQQPKWK</sequence>
<gene>
    <name evidence="1" type="ORF">EVAR_57186_1</name>
</gene>
<name>A0A4C1YYI0_EUMVA</name>